<organism evidence="9 10">
    <name type="scientific">Parafannyhessea umbonata</name>
    <dbReference type="NCBI Taxonomy" id="604330"/>
    <lineage>
        <taxon>Bacteria</taxon>
        <taxon>Bacillati</taxon>
        <taxon>Actinomycetota</taxon>
        <taxon>Coriobacteriia</taxon>
        <taxon>Coriobacteriales</taxon>
        <taxon>Atopobiaceae</taxon>
        <taxon>Parafannyhessea</taxon>
    </lineage>
</organism>
<keyword evidence="4" id="KW-0547">Nucleotide-binding</keyword>
<dbReference type="EMBL" id="FMZL01000003">
    <property type="protein sequence ID" value="SDC10461.1"/>
    <property type="molecule type" value="Genomic_DNA"/>
</dbReference>
<dbReference type="AlphaFoldDB" id="A0A1G6IVN0"/>
<dbReference type="SUPFAM" id="SSF52540">
    <property type="entry name" value="P-loop containing nucleoside triphosphate hydrolases"/>
    <property type="match status" value="1"/>
</dbReference>
<dbReference type="InterPro" id="IPR017871">
    <property type="entry name" value="ABC_transporter-like_CS"/>
</dbReference>
<dbReference type="GO" id="GO:0016887">
    <property type="term" value="F:ATP hydrolysis activity"/>
    <property type="evidence" value="ECO:0007669"/>
    <property type="project" value="InterPro"/>
</dbReference>
<evidence type="ECO:0000256" key="3">
    <source>
        <dbReference type="ARBA" id="ARBA00022519"/>
    </source>
</evidence>
<dbReference type="STRING" id="604330.SAMN04489857_1629"/>
<dbReference type="GO" id="GO:0005524">
    <property type="term" value="F:ATP binding"/>
    <property type="evidence" value="ECO:0007669"/>
    <property type="project" value="UniProtKB-KW"/>
</dbReference>
<feature type="domain" description="ABC transporter" evidence="8">
    <location>
        <begin position="1"/>
        <end position="235"/>
    </location>
</feature>
<keyword evidence="5 9" id="KW-0067">ATP-binding</keyword>
<dbReference type="Pfam" id="PF00005">
    <property type="entry name" value="ABC_tran"/>
    <property type="match status" value="1"/>
</dbReference>
<keyword evidence="6" id="KW-1278">Translocase</keyword>
<dbReference type="InterPro" id="IPR027417">
    <property type="entry name" value="P-loop_NTPase"/>
</dbReference>
<accession>A0A1G6IVN0</accession>
<dbReference type="PANTHER" id="PTHR42781:SF5">
    <property type="entry name" value="PUTRESCINE TRANSPORT ATP-BINDING PROTEIN POTG"/>
    <property type="match status" value="1"/>
</dbReference>
<evidence type="ECO:0000256" key="6">
    <source>
        <dbReference type="ARBA" id="ARBA00022967"/>
    </source>
</evidence>
<protein>
    <submittedName>
        <fullName evidence="9">Molybdate transport system ATP-binding protein</fullName>
    </submittedName>
</protein>
<evidence type="ECO:0000256" key="7">
    <source>
        <dbReference type="ARBA" id="ARBA00023136"/>
    </source>
</evidence>
<dbReference type="RefSeq" id="WP_090845210.1">
    <property type="nucleotide sequence ID" value="NZ_FMZL01000003.1"/>
</dbReference>
<keyword evidence="1" id="KW-0813">Transport</keyword>
<reference evidence="10" key="1">
    <citation type="submission" date="2016-10" db="EMBL/GenBank/DDBJ databases">
        <authorList>
            <person name="Varghese N."/>
            <person name="Submissions S."/>
        </authorList>
    </citation>
    <scope>NUCLEOTIDE SEQUENCE [LARGE SCALE GENOMIC DNA]</scope>
    <source>
        <strain evidence="10">DSM 22619</strain>
    </source>
</reference>
<evidence type="ECO:0000256" key="2">
    <source>
        <dbReference type="ARBA" id="ARBA00022475"/>
    </source>
</evidence>
<proteinExistence type="predicted"/>
<keyword evidence="3" id="KW-0997">Cell inner membrane</keyword>
<evidence type="ECO:0000313" key="10">
    <source>
        <dbReference type="Proteomes" id="UP000198528"/>
    </source>
</evidence>
<evidence type="ECO:0000256" key="1">
    <source>
        <dbReference type="ARBA" id="ARBA00022448"/>
    </source>
</evidence>
<dbReference type="InterPro" id="IPR003439">
    <property type="entry name" value="ABC_transporter-like_ATP-bd"/>
</dbReference>
<evidence type="ECO:0000256" key="5">
    <source>
        <dbReference type="ARBA" id="ARBA00022840"/>
    </source>
</evidence>
<evidence type="ECO:0000313" key="9">
    <source>
        <dbReference type="EMBL" id="SDC10461.1"/>
    </source>
</evidence>
<dbReference type="Proteomes" id="UP000198528">
    <property type="component" value="Unassembled WGS sequence"/>
</dbReference>
<keyword evidence="7" id="KW-0472">Membrane</keyword>
<dbReference type="InterPro" id="IPR003593">
    <property type="entry name" value="AAA+_ATPase"/>
</dbReference>
<name>A0A1G6IVN0_9ACTN</name>
<dbReference type="PROSITE" id="PS00211">
    <property type="entry name" value="ABC_TRANSPORTER_1"/>
    <property type="match status" value="1"/>
</dbReference>
<dbReference type="PANTHER" id="PTHR42781">
    <property type="entry name" value="SPERMIDINE/PUTRESCINE IMPORT ATP-BINDING PROTEIN POTA"/>
    <property type="match status" value="1"/>
</dbReference>
<dbReference type="InterPro" id="IPR050093">
    <property type="entry name" value="ABC_SmlMolc_Importer"/>
</dbReference>
<evidence type="ECO:0000259" key="8">
    <source>
        <dbReference type="PROSITE" id="PS50893"/>
    </source>
</evidence>
<dbReference type="SMART" id="SM00382">
    <property type="entry name" value="AAA"/>
    <property type="match status" value="1"/>
</dbReference>
<sequence>MSLSVRIRKRLAAFTLDVSFDVERADRVMALLGPSGCGKSVTLKCIAGVMRPDEGRIVLNGRTLFDSEAGVDLPPQSRRVGYLFQDSALFPTMDVLHNVMAGVREGGRAGRRERARRELRAMRLDGAERLRPAQLSGGQRQRVAMARILASDPELILLDEPFSALDGYLRWQLELDLADGLRAFPGGAVLVTHDRDEVHRLAQDVCVIDRGQGEPLMSVHELFARPRTVAAALISGCKNVSRARVAGDHLLACDDWGVTLACADAPGPRVTHAGIRAHYLTAAAAPAGERGAPPSLAPGANRIPCVVERVIDGTFSTIVMARTPGGAPLRYECEKDAWAALGGATHVTLGIAPDCVMPLCEGISEGECAHA</sequence>
<evidence type="ECO:0000256" key="4">
    <source>
        <dbReference type="ARBA" id="ARBA00022741"/>
    </source>
</evidence>
<keyword evidence="10" id="KW-1185">Reference proteome</keyword>
<gene>
    <name evidence="9" type="ORF">SAMN04487824_10380</name>
</gene>
<dbReference type="PROSITE" id="PS50893">
    <property type="entry name" value="ABC_TRANSPORTER_2"/>
    <property type="match status" value="1"/>
</dbReference>
<keyword evidence="2" id="KW-1003">Cell membrane</keyword>
<dbReference type="Gene3D" id="3.40.50.300">
    <property type="entry name" value="P-loop containing nucleotide triphosphate hydrolases"/>
    <property type="match status" value="1"/>
</dbReference>